<dbReference type="AlphaFoldDB" id="F8NN93"/>
<protein>
    <submittedName>
        <fullName evidence="1">Uncharacterized protein</fullName>
    </submittedName>
</protein>
<dbReference type="Proteomes" id="UP000008064">
    <property type="component" value="Unassembled WGS sequence"/>
</dbReference>
<dbReference type="Gene3D" id="3.80.10.10">
    <property type="entry name" value="Ribonuclease Inhibitor"/>
    <property type="match status" value="1"/>
</dbReference>
<proteinExistence type="predicted"/>
<dbReference type="HOGENOM" id="CLU_018544_12_0_1"/>
<dbReference type="RefSeq" id="XP_007315134.1">
    <property type="nucleotide sequence ID" value="XM_007315072.1"/>
</dbReference>
<dbReference type="GeneID" id="18813188"/>
<dbReference type="InterPro" id="IPR032675">
    <property type="entry name" value="LRR_dom_sf"/>
</dbReference>
<dbReference type="OrthoDB" id="2269034at2759"/>
<gene>
    <name evidence="1" type="ORF">SERLADRAFT_413605</name>
</gene>
<reference evidence="1" key="1">
    <citation type="submission" date="2011-04" db="EMBL/GenBank/DDBJ databases">
        <title>Evolution of plant cell wall degrading machinery underlies the functional diversity of forest fungi.</title>
        <authorList>
            <consortium name="US DOE Joint Genome Institute (JGI-PGF)"/>
            <person name="Eastwood D.C."/>
            <person name="Floudas D."/>
            <person name="Binder M."/>
            <person name="Majcherczyk A."/>
            <person name="Schneider P."/>
            <person name="Aerts A."/>
            <person name="Asiegbu F.O."/>
            <person name="Baker S.E."/>
            <person name="Barry K."/>
            <person name="Bendiksby M."/>
            <person name="Blumentritt M."/>
            <person name="Coutinho P.M."/>
            <person name="Cullen D."/>
            <person name="Cullen D."/>
            <person name="Gathman A."/>
            <person name="Goodell B."/>
            <person name="Henrissat B."/>
            <person name="Ihrmark K."/>
            <person name="Kauserud H."/>
            <person name="Kohler A."/>
            <person name="LaButti K."/>
            <person name="Lapidus A."/>
            <person name="Lavin J.L."/>
            <person name="Lee Y.-H."/>
            <person name="Lindquist E."/>
            <person name="Lilly W."/>
            <person name="Lucas S."/>
            <person name="Morin E."/>
            <person name="Murat C."/>
            <person name="Oguiza J.A."/>
            <person name="Park J."/>
            <person name="Pisabarro A.G."/>
            <person name="Riley R."/>
            <person name="Rosling A."/>
            <person name="Salamov A."/>
            <person name="Schmidt O."/>
            <person name="Schmutz J."/>
            <person name="Skrede I."/>
            <person name="Stenlid J."/>
            <person name="Wiebenga A."/>
            <person name="Xie X."/>
            <person name="Kues U."/>
            <person name="Hibbett D.S."/>
            <person name="Hoffmeister D."/>
            <person name="Hogberg N."/>
            <person name="Martin F."/>
            <person name="Grigoriev I.V."/>
            <person name="Watkinson S.C."/>
        </authorList>
    </citation>
    <scope>NUCLEOTIDE SEQUENCE</scope>
    <source>
        <strain evidence="1">S7.9</strain>
    </source>
</reference>
<accession>F8NN93</accession>
<evidence type="ECO:0000313" key="1">
    <source>
        <dbReference type="EMBL" id="EGO27043.1"/>
    </source>
</evidence>
<organism>
    <name type="scientific">Serpula lacrymans var. lacrymans (strain S7.9)</name>
    <name type="common">Dry rot fungus</name>
    <dbReference type="NCBI Taxonomy" id="578457"/>
    <lineage>
        <taxon>Eukaryota</taxon>
        <taxon>Fungi</taxon>
        <taxon>Dikarya</taxon>
        <taxon>Basidiomycota</taxon>
        <taxon>Agaricomycotina</taxon>
        <taxon>Agaricomycetes</taxon>
        <taxon>Agaricomycetidae</taxon>
        <taxon>Boletales</taxon>
        <taxon>Coniophorineae</taxon>
        <taxon>Serpulaceae</taxon>
        <taxon>Serpula</taxon>
    </lineage>
</organism>
<dbReference type="EMBL" id="GL945431">
    <property type="protein sequence ID" value="EGO27043.1"/>
    <property type="molecule type" value="Genomic_DNA"/>
</dbReference>
<name>F8NN93_SERL9</name>
<sequence>MSSPFSSVAYDAVLNAPILGTNRAPSDLDAWYAQNLLTTLGPMLDGLCKPKDCGHGTSHAEPNLKGKRREFAELVGNLRALLSPARRLPPEVIAIIFTHCILHDEPLSPVSSQPPLILGRVCKVWREVVLSTRGAWTSLAIRFPPSVVSWDIFVEKNLFILETWLQRSGSLPMSLALVSHGHLPSSTIDRFTRMLCLHSHRWRSLNLFMASDDLTSLLEVARYSLPALENVIAHDSDEIVTPGGLNLRLHSTPNLTTVSFTAYPLRPGQIVLNWAQLTELSLLYDARHRRYRACTNYHHILAQCLNLEICSLGIGDASSPGMPSTILLHRLRILRLRRLEPRSRLSGLIDALTLPQLEELEYDSTIMTTALPWWRDKPFPGQVYALLSRSECKLKTLCIKYVDFSGAELLQCLVNMPYLKTLWYTPFPHLRSISKVVNALAKHDYANHNSSMWLPNLNQLHLACTSLNDFDSVVNMVKLRSGEASLARLRQFELSFFDFEKPEPRHEREEIKLAEVRSHLWECAQHDRELFTRLNINVAANINHVNLI</sequence>
<dbReference type="KEGG" id="sla:SERLADRAFT_413605"/>